<evidence type="ECO:0000256" key="10">
    <source>
        <dbReference type="ARBA" id="ARBA00022829"/>
    </source>
</evidence>
<evidence type="ECO:0000313" key="21">
    <source>
        <dbReference type="Proteomes" id="UP000645828"/>
    </source>
</evidence>
<evidence type="ECO:0000256" key="11">
    <source>
        <dbReference type="ARBA" id="ARBA00022989"/>
    </source>
</evidence>
<reference evidence="20" key="1">
    <citation type="submission" date="2020-12" db="EMBL/GenBank/DDBJ databases">
        <authorList>
            <consortium name="Molecular Ecology Group"/>
        </authorList>
    </citation>
    <scope>NUCLEOTIDE SEQUENCE</scope>
    <source>
        <strain evidence="20">TBG_1078</strain>
    </source>
</reference>
<evidence type="ECO:0000256" key="18">
    <source>
        <dbReference type="RuleBase" id="RU000488"/>
    </source>
</evidence>
<dbReference type="PANTHER" id="PTHR45635">
    <property type="entry name" value="ADP,ATP CARRIER PROTEIN 1-RELATED-RELATED"/>
    <property type="match status" value="1"/>
</dbReference>
<keyword evidence="4" id="KW-0050">Antiport</keyword>
<evidence type="ECO:0000256" key="9">
    <source>
        <dbReference type="ARBA" id="ARBA00022792"/>
    </source>
</evidence>
<keyword evidence="10" id="KW-0159">Chromosome partition</keyword>
<evidence type="ECO:0000256" key="19">
    <source>
        <dbReference type="RuleBase" id="RU368008"/>
    </source>
</evidence>
<evidence type="ECO:0000256" key="15">
    <source>
        <dbReference type="ARBA" id="ARBA00024169"/>
    </source>
</evidence>
<dbReference type="Pfam" id="PF00153">
    <property type="entry name" value="Mito_carr"/>
    <property type="match status" value="1"/>
</dbReference>
<dbReference type="PRINTS" id="PR00926">
    <property type="entry name" value="MITOCARRIER"/>
</dbReference>
<dbReference type="GO" id="GO:0140021">
    <property type="term" value="P:mitochondrial ADP transmembrane transport"/>
    <property type="evidence" value="ECO:0007669"/>
    <property type="project" value="InterPro"/>
</dbReference>
<dbReference type="GO" id="GO:1901029">
    <property type="term" value="P:negative regulation of mitochondrial outer membrane permeabilization involved in apoptotic signaling pathway"/>
    <property type="evidence" value="ECO:0007669"/>
    <property type="project" value="TreeGrafter"/>
</dbReference>
<evidence type="ECO:0000256" key="17">
    <source>
        <dbReference type="PROSITE-ProRule" id="PRU00282"/>
    </source>
</evidence>
<comment type="similarity">
    <text evidence="2 18">Belongs to the mitochondrial carrier (TC 2.A.29) family.</text>
</comment>
<dbReference type="SUPFAM" id="SSF103506">
    <property type="entry name" value="Mitochondrial carrier"/>
    <property type="match status" value="1"/>
</dbReference>
<gene>
    <name evidence="20" type="ORF">NYPRO_LOCUS19896</name>
</gene>
<comment type="function">
    <text evidence="19">Catalyzes the exchange of ADP and ATP across the membrane.</text>
</comment>
<evidence type="ECO:0000256" key="7">
    <source>
        <dbReference type="ARBA" id="ARBA00022692"/>
    </source>
</evidence>
<dbReference type="InterPro" id="IPR002067">
    <property type="entry name" value="MCP"/>
</dbReference>
<evidence type="ECO:0000256" key="12">
    <source>
        <dbReference type="ARBA" id="ARBA00022990"/>
    </source>
</evidence>
<dbReference type="PANTHER" id="PTHR45635:SF3">
    <property type="entry name" value="ADP_ATP TRANSLOCASE 2"/>
    <property type="match status" value="1"/>
</dbReference>
<comment type="subcellular location">
    <subcellularLocation>
        <location evidence="19">Membrane</location>
        <topology evidence="19">Multi-pass membrane protein</topology>
    </subcellularLocation>
    <subcellularLocation>
        <location evidence="1">Mitochondrion inner membrane</location>
        <topology evidence="1">Multi-pass membrane protein</topology>
    </subcellularLocation>
</comment>
<evidence type="ECO:0000256" key="3">
    <source>
        <dbReference type="ARBA" id="ARBA00022448"/>
    </source>
</evidence>
<comment type="caution">
    <text evidence="20">The sequence shown here is derived from an EMBL/GenBank/DDBJ whole genome shotgun (WGS) entry which is preliminary data.</text>
</comment>
<dbReference type="GO" id="GO:0005471">
    <property type="term" value="F:ATP:ADP antiporter activity"/>
    <property type="evidence" value="ECO:0007669"/>
    <property type="project" value="UniProtKB-UniRule"/>
</dbReference>
<dbReference type="InterPro" id="IPR023395">
    <property type="entry name" value="MCP_dom_sf"/>
</dbReference>
<evidence type="ECO:0000256" key="16">
    <source>
        <dbReference type="ARBA" id="ARBA00024537"/>
    </source>
</evidence>
<dbReference type="Gene3D" id="1.50.40.10">
    <property type="entry name" value="Mitochondrial carrier domain"/>
    <property type="match status" value="1"/>
</dbReference>
<dbReference type="InterPro" id="IPR002113">
    <property type="entry name" value="ADT_euk_type"/>
</dbReference>
<name>A0A811ZEM7_NYCPR</name>
<accession>A0A811ZEM7</accession>
<evidence type="ECO:0000313" key="20">
    <source>
        <dbReference type="EMBL" id="CAD7687103.1"/>
    </source>
</evidence>
<keyword evidence="9" id="KW-0999">Mitochondrion inner membrane</keyword>
<keyword evidence="13" id="KW-0496">Mitochondrion</keyword>
<protein>
    <recommendedName>
        <fullName evidence="19">ADP/ATP translocase</fullName>
    </recommendedName>
    <alternativeName>
        <fullName evidence="19">ADP,ATP carrier protein</fullName>
    </alternativeName>
</protein>
<comment type="catalytic activity">
    <reaction evidence="15">
        <text>H(+)(in) = H(+)(out)</text>
        <dbReference type="Rhea" id="RHEA:34979"/>
        <dbReference type="ChEBI" id="CHEBI:15378"/>
    </reaction>
</comment>
<keyword evidence="12" id="KW-0007">Acetylation</keyword>
<keyword evidence="6" id="KW-0597">Phosphoprotein</keyword>
<keyword evidence="14 17" id="KW-0472">Membrane</keyword>
<proteinExistence type="inferred from homology"/>
<evidence type="ECO:0000256" key="6">
    <source>
        <dbReference type="ARBA" id="ARBA00022553"/>
    </source>
</evidence>
<dbReference type="GO" id="GO:0007059">
    <property type="term" value="P:chromosome segregation"/>
    <property type="evidence" value="ECO:0007669"/>
    <property type="project" value="UniProtKB-KW"/>
</dbReference>
<dbReference type="PROSITE" id="PS50920">
    <property type="entry name" value="SOLCAR"/>
    <property type="match status" value="1"/>
</dbReference>
<evidence type="ECO:0000256" key="2">
    <source>
        <dbReference type="ARBA" id="ARBA00006375"/>
    </source>
</evidence>
<evidence type="ECO:0000256" key="5">
    <source>
        <dbReference type="ARBA" id="ARBA00022481"/>
    </source>
</evidence>
<evidence type="ECO:0000256" key="8">
    <source>
        <dbReference type="ARBA" id="ARBA00022737"/>
    </source>
</evidence>
<dbReference type="GO" id="GO:1990544">
    <property type="term" value="P:mitochondrial ATP transmembrane transport"/>
    <property type="evidence" value="ECO:0007669"/>
    <property type="project" value="InterPro"/>
</dbReference>
<comment type="subunit">
    <text evidence="19">Monomer.</text>
</comment>
<keyword evidence="11" id="KW-1133">Transmembrane helix</keyword>
<dbReference type="Proteomes" id="UP000645828">
    <property type="component" value="Unassembled WGS sequence"/>
</dbReference>
<evidence type="ECO:0000256" key="4">
    <source>
        <dbReference type="ARBA" id="ARBA00022449"/>
    </source>
</evidence>
<comment type="catalytic activity">
    <reaction evidence="16">
        <text>ADP(in) + ATP(out) = ADP(out) + ATP(in)</text>
        <dbReference type="Rhea" id="RHEA:34999"/>
        <dbReference type="ChEBI" id="CHEBI:30616"/>
        <dbReference type="ChEBI" id="CHEBI:456216"/>
    </reaction>
</comment>
<evidence type="ECO:0000256" key="13">
    <source>
        <dbReference type="ARBA" id="ARBA00023128"/>
    </source>
</evidence>
<keyword evidence="3 18" id="KW-0813">Transport</keyword>
<evidence type="ECO:0000256" key="1">
    <source>
        <dbReference type="ARBA" id="ARBA00004448"/>
    </source>
</evidence>
<organism evidence="20 21">
    <name type="scientific">Nyctereutes procyonoides</name>
    <name type="common">Raccoon dog</name>
    <name type="synonym">Canis procyonoides</name>
    <dbReference type="NCBI Taxonomy" id="34880"/>
    <lineage>
        <taxon>Eukaryota</taxon>
        <taxon>Metazoa</taxon>
        <taxon>Chordata</taxon>
        <taxon>Craniata</taxon>
        <taxon>Vertebrata</taxon>
        <taxon>Euteleostomi</taxon>
        <taxon>Mammalia</taxon>
        <taxon>Eutheria</taxon>
        <taxon>Laurasiatheria</taxon>
        <taxon>Carnivora</taxon>
        <taxon>Caniformia</taxon>
        <taxon>Canidae</taxon>
        <taxon>Nyctereutes</taxon>
    </lineage>
</organism>
<keyword evidence="8" id="KW-0677">Repeat</keyword>
<keyword evidence="5" id="KW-0488">Methylation</keyword>
<dbReference type="InterPro" id="IPR018108">
    <property type="entry name" value="MCP_transmembrane"/>
</dbReference>
<keyword evidence="7 17" id="KW-0812">Transmembrane</keyword>
<dbReference type="GO" id="GO:0005743">
    <property type="term" value="C:mitochondrial inner membrane"/>
    <property type="evidence" value="ECO:0007669"/>
    <property type="project" value="UniProtKB-SubCell"/>
</dbReference>
<sequence length="186" mass="20028">MDTSLLRLSTLPSGIDTSKSSWVWTRDPSSGTMQGIWHQVGATGATSLCSVYPLDFALTRLAVDVGKAGAERKCRGLGDCLIKIYKSGGIKGLYCQFQICDTAKGMLLDPKDTSISISWMIAQAVTAVAGLTSSPFNTVCTLDCCWRKIALDEGAKAFFMGALTNDLRGMSGTFVVALYDEIKKFE</sequence>
<keyword evidence="21" id="KW-1185">Reference proteome</keyword>
<evidence type="ECO:0000256" key="14">
    <source>
        <dbReference type="ARBA" id="ARBA00023136"/>
    </source>
</evidence>
<dbReference type="AlphaFoldDB" id="A0A811ZEM7"/>
<feature type="repeat" description="Solcar" evidence="17">
    <location>
        <begin position="117"/>
        <end position="185"/>
    </location>
</feature>
<dbReference type="EMBL" id="CAJHUB010000763">
    <property type="protein sequence ID" value="CAD7687103.1"/>
    <property type="molecule type" value="Genomic_DNA"/>
</dbReference>